<dbReference type="AlphaFoldDB" id="A0A6N2CCR3"/>
<comment type="caution">
    <text evidence="2">The sequence shown here is derived from an EMBL/GenBank/DDBJ whole genome shotgun (WGS) entry which is preliminary data.</text>
</comment>
<dbReference type="PANTHER" id="PTHR47266">
    <property type="entry name" value="ENDONUCLEASE-RELATED"/>
    <property type="match status" value="1"/>
</dbReference>
<evidence type="ECO:0000259" key="1">
    <source>
        <dbReference type="Pfam" id="PF17921"/>
    </source>
</evidence>
<evidence type="ECO:0000313" key="2">
    <source>
        <dbReference type="EMBL" id="TMX05487.1"/>
    </source>
</evidence>
<reference evidence="2" key="1">
    <citation type="submission" date="2019-05" db="EMBL/GenBank/DDBJ databases">
        <title>The de novo reference genome and transcriptome assemblies of the wild tomato species Solanum chilense.</title>
        <authorList>
            <person name="Stam R."/>
            <person name="Nosenko T."/>
            <person name="Hoerger A.C."/>
            <person name="Stephan W."/>
            <person name="Seidel M.A."/>
            <person name="Kuhn J.M.M."/>
            <person name="Haberer G."/>
            <person name="Tellier A."/>
        </authorList>
    </citation>
    <scope>NUCLEOTIDE SEQUENCE</scope>
    <source>
        <tissue evidence="2">Mature leaves</tissue>
    </source>
</reference>
<accession>A0A6N2CCR3</accession>
<name>A0A6N2CCR3_SOLCI</name>
<dbReference type="InterPro" id="IPR041588">
    <property type="entry name" value="Integrase_H2C2"/>
</dbReference>
<organism evidence="2">
    <name type="scientific">Solanum chilense</name>
    <name type="common">Tomato</name>
    <name type="synonym">Lycopersicon chilense</name>
    <dbReference type="NCBI Taxonomy" id="4083"/>
    <lineage>
        <taxon>Eukaryota</taxon>
        <taxon>Viridiplantae</taxon>
        <taxon>Streptophyta</taxon>
        <taxon>Embryophyta</taxon>
        <taxon>Tracheophyta</taxon>
        <taxon>Spermatophyta</taxon>
        <taxon>Magnoliopsida</taxon>
        <taxon>eudicotyledons</taxon>
        <taxon>Gunneridae</taxon>
        <taxon>Pentapetalae</taxon>
        <taxon>asterids</taxon>
        <taxon>lamiids</taxon>
        <taxon>Solanales</taxon>
        <taxon>Solanaceae</taxon>
        <taxon>Solanoideae</taxon>
        <taxon>Solaneae</taxon>
        <taxon>Solanum</taxon>
        <taxon>Solanum subgen. Lycopersicon</taxon>
    </lineage>
</organism>
<dbReference type="Pfam" id="PF17921">
    <property type="entry name" value="Integrase_H2C2"/>
    <property type="match status" value="1"/>
</dbReference>
<feature type="domain" description="Integrase zinc-binding" evidence="1">
    <location>
        <begin position="26"/>
        <end position="80"/>
    </location>
</feature>
<dbReference type="Gene3D" id="1.10.340.70">
    <property type="match status" value="1"/>
</dbReference>
<gene>
    <name evidence="2" type="ORF">EJD97_017631</name>
</gene>
<dbReference type="InterPro" id="IPR052160">
    <property type="entry name" value="Gypsy_RT_Integrase-like"/>
</dbReference>
<protein>
    <recommendedName>
        <fullName evidence="1">Integrase zinc-binding domain-containing protein</fullName>
    </recommendedName>
</protein>
<dbReference type="EMBL" id="RXGB01000047">
    <property type="protein sequence ID" value="TMX05487.1"/>
    <property type="molecule type" value="Genomic_DNA"/>
</dbReference>
<sequence length="202" mass="23694">MSILYHPGVDGVLRYQGRFCVPRVDELHERIMEESHSSRYSIHPGFTRRYRDMREVYWCSSMKKGIATFVAKCPNCQQVKIARKVPMEDGEAECTIETLEYMLRACVVDFKRNWVINSSSGISHLHGEEVHGRSFIDHSNGRYWVKDTLSYKEIPVQILDHQVQKMRTQGVASLKALWINQFIEEATWEVEEDMKKIYPHLL</sequence>
<proteinExistence type="predicted"/>